<dbReference type="EMBL" id="JAOYFB010000001">
    <property type="protein sequence ID" value="KAK4002744.1"/>
    <property type="molecule type" value="Genomic_DNA"/>
</dbReference>
<sequence>MIQKVLTLLMGRSKRDRVKVRSFAELTIRVDPSPVAEVPDSVHALDDVERIIGNGGSMAQREKKIGIRDQSCFLLLHVALTTQSRANDFVKPVDMSDFFFPKLEVMSSSSRPFTTTQGGLAGFD</sequence>
<dbReference type="Proteomes" id="UP001234178">
    <property type="component" value="Unassembled WGS sequence"/>
</dbReference>
<accession>A0ABQ9YQ51</accession>
<protein>
    <recommendedName>
        <fullName evidence="3">K Homology domain-containing protein</fullName>
    </recommendedName>
</protein>
<evidence type="ECO:0000313" key="2">
    <source>
        <dbReference type="Proteomes" id="UP001234178"/>
    </source>
</evidence>
<name>A0ABQ9YQ51_9CRUS</name>
<keyword evidence="2" id="KW-1185">Reference proteome</keyword>
<evidence type="ECO:0008006" key="3">
    <source>
        <dbReference type="Google" id="ProtNLM"/>
    </source>
</evidence>
<proteinExistence type="predicted"/>
<gene>
    <name evidence="1" type="ORF">OUZ56_004548</name>
</gene>
<comment type="caution">
    <text evidence="1">The sequence shown here is derived from an EMBL/GenBank/DDBJ whole genome shotgun (WGS) entry which is preliminary data.</text>
</comment>
<organism evidence="1 2">
    <name type="scientific">Daphnia magna</name>
    <dbReference type="NCBI Taxonomy" id="35525"/>
    <lineage>
        <taxon>Eukaryota</taxon>
        <taxon>Metazoa</taxon>
        <taxon>Ecdysozoa</taxon>
        <taxon>Arthropoda</taxon>
        <taxon>Crustacea</taxon>
        <taxon>Branchiopoda</taxon>
        <taxon>Diplostraca</taxon>
        <taxon>Cladocera</taxon>
        <taxon>Anomopoda</taxon>
        <taxon>Daphniidae</taxon>
        <taxon>Daphnia</taxon>
    </lineage>
</organism>
<evidence type="ECO:0000313" key="1">
    <source>
        <dbReference type="EMBL" id="KAK4002744.1"/>
    </source>
</evidence>
<reference evidence="1 2" key="1">
    <citation type="journal article" date="2023" name="Nucleic Acids Res.">
        <title>The hologenome of Daphnia magna reveals possible DNA methylation and microbiome-mediated evolution of the host genome.</title>
        <authorList>
            <person name="Chaturvedi A."/>
            <person name="Li X."/>
            <person name="Dhandapani V."/>
            <person name="Marshall H."/>
            <person name="Kissane S."/>
            <person name="Cuenca-Cambronero M."/>
            <person name="Asole G."/>
            <person name="Calvet F."/>
            <person name="Ruiz-Romero M."/>
            <person name="Marangio P."/>
            <person name="Guigo R."/>
            <person name="Rago D."/>
            <person name="Mirbahai L."/>
            <person name="Eastwood N."/>
            <person name="Colbourne J.K."/>
            <person name="Zhou J."/>
            <person name="Mallon E."/>
            <person name="Orsini L."/>
        </authorList>
    </citation>
    <scope>NUCLEOTIDE SEQUENCE [LARGE SCALE GENOMIC DNA]</scope>
    <source>
        <strain evidence="1">LRV0_1</strain>
    </source>
</reference>